<evidence type="ECO:0000313" key="1">
    <source>
        <dbReference type="EMBL" id="KIR44416.1"/>
    </source>
</evidence>
<dbReference type="AlphaFoldDB" id="A0A0D0VA19"/>
<proteinExistence type="predicted"/>
<feature type="non-terminal residue" evidence="1">
    <location>
        <position position="24"/>
    </location>
</feature>
<sequence>MLFALLGGHVDGTVTHQYQAPRAE</sequence>
<name>A0A0D0VA19_CRYGA</name>
<dbReference type="HOGENOM" id="CLU_3422551_0_0_1"/>
<gene>
    <name evidence="1" type="ORF">I312_06351</name>
</gene>
<accession>A0A0D0VA19</accession>
<protein>
    <submittedName>
        <fullName evidence="1">Unplaced genomic scaffold supercont1.28, whole genome shotgun sequence</fullName>
    </submittedName>
</protein>
<dbReference type="EMBL" id="KN848000">
    <property type="protein sequence ID" value="KIR44416.1"/>
    <property type="molecule type" value="Genomic_DNA"/>
</dbReference>
<organism evidence="1">
    <name type="scientific">Cryptococcus bacillisporus CA1280</name>
    <dbReference type="NCBI Taxonomy" id="1296109"/>
    <lineage>
        <taxon>Eukaryota</taxon>
        <taxon>Fungi</taxon>
        <taxon>Dikarya</taxon>
        <taxon>Basidiomycota</taxon>
        <taxon>Agaricomycotina</taxon>
        <taxon>Tremellomycetes</taxon>
        <taxon>Tremellales</taxon>
        <taxon>Cryptococcaceae</taxon>
        <taxon>Cryptococcus</taxon>
        <taxon>Cryptococcus gattii species complex</taxon>
    </lineage>
</organism>
<reference evidence="1" key="1">
    <citation type="submission" date="2015-01" db="EMBL/GenBank/DDBJ databases">
        <title>The Genome Sequence of Cryptococcus gattii CA1280.</title>
        <authorList>
            <consortium name="The Broad Institute Genomics Platform"/>
            <person name="Cuomo C."/>
            <person name="Litvintseva A."/>
            <person name="Chen Y."/>
            <person name="Heitman J."/>
            <person name="Sun S."/>
            <person name="Springer D."/>
            <person name="Dromer F."/>
            <person name="Young S."/>
            <person name="Zeng Q."/>
            <person name="Gargeya S."/>
            <person name="Abouelleil A."/>
            <person name="Alvarado L."/>
            <person name="Chapman S.B."/>
            <person name="Gainer-Dewar J."/>
            <person name="Goldberg J."/>
            <person name="Griggs A."/>
            <person name="Gujja S."/>
            <person name="Hansen M."/>
            <person name="Howarth C."/>
            <person name="Imamovic A."/>
            <person name="Larimer J."/>
            <person name="Murphy C."/>
            <person name="Naylor J."/>
            <person name="Pearson M."/>
            <person name="Priest M."/>
            <person name="Roberts A."/>
            <person name="Saif S."/>
            <person name="Shea T."/>
            <person name="Sykes S."/>
            <person name="Wortman J."/>
            <person name="Nusbaum C."/>
            <person name="Birren B."/>
        </authorList>
    </citation>
    <scope>NUCLEOTIDE SEQUENCE [LARGE SCALE GENOMIC DNA]</scope>
    <source>
        <strain evidence="1">CA1280</strain>
    </source>
</reference>